<accession>A0A523W9R8</accession>
<keyword evidence="7 9" id="KW-0238">DNA-binding</keyword>
<dbReference type="PANTHER" id="PTHR47964:SF1">
    <property type="entry name" value="ATP-DEPENDENT DNA HELICASE HOMOLOG RECG, CHLOROPLASTIC"/>
    <property type="match status" value="1"/>
</dbReference>
<dbReference type="GO" id="GO:0003678">
    <property type="term" value="F:DNA helicase activity"/>
    <property type="evidence" value="ECO:0007669"/>
    <property type="project" value="TreeGrafter"/>
</dbReference>
<evidence type="ECO:0000256" key="4">
    <source>
        <dbReference type="ARBA" id="ARBA00022801"/>
    </source>
</evidence>
<evidence type="ECO:0000256" key="9">
    <source>
        <dbReference type="HAMAP-Rule" id="MF_00969"/>
    </source>
</evidence>
<evidence type="ECO:0000256" key="3">
    <source>
        <dbReference type="ARBA" id="ARBA00022763"/>
    </source>
</evidence>
<comment type="similarity">
    <text evidence="9">In the N-terminal section; belongs to the UvrB family.</text>
</comment>
<gene>
    <name evidence="9 12" type="primary">mfd</name>
    <name evidence="12" type="ORF">E3J48_02115</name>
</gene>
<dbReference type="SMART" id="SM00487">
    <property type="entry name" value="DEXDc"/>
    <property type="match status" value="1"/>
</dbReference>
<dbReference type="InterPro" id="IPR003711">
    <property type="entry name" value="CarD-like/TRCF_RID"/>
</dbReference>
<dbReference type="Gene3D" id="3.40.50.300">
    <property type="entry name" value="P-loop containing nucleotide triphosphate hydrolases"/>
    <property type="match status" value="2"/>
</dbReference>
<dbReference type="SUPFAM" id="SSF141259">
    <property type="entry name" value="CarD-like"/>
    <property type="match status" value="1"/>
</dbReference>
<dbReference type="Gene3D" id="3.40.50.11180">
    <property type="match status" value="1"/>
</dbReference>
<dbReference type="InterPro" id="IPR027417">
    <property type="entry name" value="P-loop_NTPase"/>
</dbReference>
<dbReference type="EMBL" id="SOIZ01000086">
    <property type="protein sequence ID" value="TET63755.1"/>
    <property type="molecule type" value="Genomic_DNA"/>
</dbReference>
<dbReference type="NCBIfam" id="TIGR00580">
    <property type="entry name" value="mfd"/>
    <property type="match status" value="1"/>
</dbReference>
<dbReference type="AlphaFoldDB" id="A0A523W9R8"/>
<evidence type="ECO:0000256" key="7">
    <source>
        <dbReference type="ARBA" id="ARBA00023125"/>
    </source>
</evidence>
<name>A0A523W9R8_UNCAE</name>
<dbReference type="InterPro" id="IPR037235">
    <property type="entry name" value="TRCF-like_C_D7"/>
</dbReference>
<dbReference type="Proteomes" id="UP000319130">
    <property type="component" value="Unassembled WGS sequence"/>
</dbReference>
<dbReference type="Pfam" id="PF03461">
    <property type="entry name" value="TRCF"/>
    <property type="match status" value="1"/>
</dbReference>
<keyword evidence="8 9" id="KW-0234">DNA repair</keyword>
<comment type="function">
    <text evidence="9">Couples transcription and DNA repair by recognizing RNA polymerase (RNAP) stalled at DNA lesions. Mediates ATP-dependent release of RNAP and its truncated transcript from the DNA, and recruitment of nucleotide excision repair machinery to the damaged site.</text>
</comment>
<keyword evidence="5" id="KW-0347">Helicase</keyword>
<keyword evidence="3 9" id="KW-0227">DNA damage</keyword>
<evidence type="ECO:0000256" key="1">
    <source>
        <dbReference type="ARBA" id="ARBA00022490"/>
    </source>
</evidence>
<keyword evidence="4 9" id="KW-0378">Hydrolase</keyword>
<organism evidence="12 13">
    <name type="scientific">Aerophobetes bacterium</name>
    <dbReference type="NCBI Taxonomy" id="2030807"/>
    <lineage>
        <taxon>Bacteria</taxon>
        <taxon>Candidatus Aerophobota</taxon>
    </lineage>
</organism>
<dbReference type="EC" id="3.6.4.-" evidence="9"/>
<evidence type="ECO:0000256" key="2">
    <source>
        <dbReference type="ARBA" id="ARBA00022741"/>
    </source>
</evidence>
<dbReference type="InterPro" id="IPR041471">
    <property type="entry name" value="UvrB_inter"/>
</dbReference>
<dbReference type="SMART" id="SM01058">
    <property type="entry name" value="CarD_TRCF"/>
    <property type="match status" value="1"/>
</dbReference>
<dbReference type="Gene3D" id="2.40.10.170">
    <property type="match status" value="1"/>
</dbReference>
<comment type="similarity">
    <text evidence="9">In the C-terminal section; belongs to the helicase family. RecG subfamily.</text>
</comment>
<dbReference type="InterPro" id="IPR036101">
    <property type="entry name" value="CarD-like/TRCF_RID_sf"/>
</dbReference>
<dbReference type="SUPFAM" id="SSF143517">
    <property type="entry name" value="TRCF domain-like"/>
    <property type="match status" value="1"/>
</dbReference>
<dbReference type="SMART" id="SM00982">
    <property type="entry name" value="TRCF"/>
    <property type="match status" value="1"/>
</dbReference>
<dbReference type="InterPro" id="IPR047112">
    <property type="entry name" value="RecG/Mfd"/>
</dbReference>
<keyword evidence="6 9" id="KW-0067">ATP-binding</keyword>
<feature type="domain" description="Helicase ATP-binding" evidence="10">
    <location>
        <begin position="545"/>
        <end position="706"/>
    </location>
</feature>
<sequence length="1072" mass="123841">MKRDKSRLLLDFLSDETSSKWLWGLSQEAKSYVVAVLWRRTHLPVLLVTSTHSQADNIHQDLCTFLQGEEGIFLLPSREEDQRGERLKILHEFQRQRHSLVVASLPAIFQSVPSLSHLGDNIRRLRTGDVLKRERLLKYLIEGEYKFSPLVEEPGDYSLRGGIVDFFSPLYPHPIRVELFDDKIDYMREFDPRTQCSIKRRKEIVLSPKSELALLKHKKREFIPLFEIFPHGSTIVLDEPPLLENCLKTLNLGHTLSWHDLLRRPRCIHLSTLPEKSAWTRGASTLALSSHPLTSYQAQFDLLLQDIRRWSEKKYSIVILASNRGQGERLRKLLAERGMDISLKETFPLLESSNVPFIGIGDLRRGFVFDNVKQVFITDEDIFKRYTQRRKRWVDTQGRGIRTWAELKEGDYVVHIDYGIGKFTGIKTLRVEGRECDYFQINYTASDRLYVPIDAVDRLHKYVGDSSHPPPIYSLEGGWWRLAKKRVRKAAHELASSLLHLYSIREALPGHAFSPDSDWQLEFEASFPYQETPDQLKTSGEVKKNMEKSDPMDVLICGDAGYGKTEVAMRAAFKAVMDNKQVAILVPTTILAEQHYRTFNERMVPYPIRIEMLSRFQGPGEQQRIIQDLKRGRTDIVIGTHRLIQDDVKFKDLALIVIDEEQRFGVVHKKKLREFRKLADVLTLSATPIPRSLYMSLVGIRPIYTIFTPPQERQTIETEITEYNEDLIRRAILRELKREGQTFYLYNRIKDIYRVAEKVRKLIPEASVGVSHGRMPSKELETITKDFLNRKFNVLVCTTIIESGIDMPNVNTLIVEGAEQFGLADIYQLRGRIGRGRVKGYAHFLLTPSRILTENARKRMEIISQFNKPGSGFQIAMQDLEMRGTGNLLGKEQHGHIGAVGFTLYSQLLSEEIKRLKGEKVSPSLPVSLDLKVEARISPYYVPYQEQRLDLYRRIGELADEEDILEFKEELRDRYGRLPAETRNLIELLRIKLVARNLGIISLIRKGSEIWARFSPFRPVTEKMRTEIGESFVGEIKFLPMDEKHLIILIEDKGGKSLISLKGILQRLKDLL</sequence>
<dbReference type="InterPro" id="IPR001650">
    <property type="entry name" value="Helicase_C-like"/>
</dbReference>
<feature type="domain" description="Helicase C-terminal" evidence="11">
    <location>
        <begin position="715"/>
        <end position="881"/>
    </location>
</feature>
<keyword evidence="2 9" id="KW-0547">Nucleotide-binding</keyword>
<keyword evidence="1 9" id="KW-0963">Cytoplasm</keyword>
<dbReference type="InterPro" id="IPR004576">
    <property type="entry name" value="Mfd"/>
</dbReference>
<dbReference type="PANTHER" id="PTHR47964">
    <property type="entry name" value="ATP-DEPENDENT DNA HELICASE HOMOLOG RECG, CHLOROPLASTIC"/>
    <property type="match status" value="1"/>
</dbReference>
<dbReference type="PROSITE" id="PS51194">
    <property type="entry name" value="HELICASE_CTER"/>
    <property type="match status" value="1"/>
</dbReference>
<evidence type="ECO:0000313" key="13">
    <source>
        <dbReference type="Proteomes" id="UP000319130"/>
    </source>
</evidence>
<dbReference type="InterPro" id="IPR011545">
    <property type="entry name" value="DEAD/DEAH_box_helicase_dom"/>
</dbReference>
<dbReference type="Pfam" id="PF00271">
    <property type="entry name" value="Helicase_C"/>
    <property type="match status" value="1"/>
</dbReference>
<comment type="subcellular location">
    <subcellularLocation>
        <location evidence="9">Cytoplasm</location>
    </subcellularLocation>
</comment>
<dbReference type="Pfam" id="PF17757">
    <property type="entry name" value="UvrB_inter"/>
    <property type="match status" value="1"/>
</dbReference>
<dbReference type="InterPro" id="IPR005118">
    <property type="entry name" value="TRCF_C"/>
</dbReference>
<dbReference type="GO" id="GO:0016787">
    <property type="term" value="F:hydrolase activity"/>
    <property type="evidence" value="ECO:0007669"/>
    <property type="project" value="UniProtKB-KW"/>
</dbReference>
<dbReference type="GO" id="GO:0000716">
    <property type="term" value="P:transcription-coupled nucleotide-excision repair, DNA damage recognition"/>
    <property type="evidence" value="ECO:0007669"/>
    <property type="project" value="UniProtKB-UniRule"/>
</dbReference>
<proteinExistence type="inferred from homology"/>
<dbReference type="SMART" id="SM00490">
    <property type="entry name" value="HELICc"/>
    <property type="match status" value="1"/>
</dbReference>
<evidence type="ECO:0000256" key="8">
    <source>
        <dbReference type="ARBA" id="ARBA00023204"/>
    </source>
</evidence>
<dbReference type="Gene3D" id="3.30.2060.10">
    <property type="entry name" value="Penicillin-binding protein 1b domain"/>
    <property type="match status" value="1"/>
</dbReference>
<dbReference type="GO" id="GO:0005737">
    <property type="term" value="C:cytoplasm"/>
    <property type="evidence" value="ECO:0007669"/>
    <property type="project" value="UniProtKB-SubCell"/>
</dbReference>
<evidence type="ECO:0000256" key="6">
    <source>
        <dbReference type="ARBA" id="ARBA00022840"/>
    </source>
</evidence>
<dbReference type="Pfam" id="PF02559">
    <property type="entry name" value="CarD_TRCF_RID"/>
    <property type="match status" value="1"/>
</dbReference>
<dbReference type="Gene3D" id="3.90.1150.50">
    <property type="entry name" value="Transcription-repair-coupling factor, D7 domain"/>
    <property type="match status" value="1"/>
</dbReference>
<evidence type="ECO:0000256" key="5">
    <source>
        <dbReference type="ARBA" id="ARBA00022806"/>
    </source>
</evidence>
<comment type="caution">
    <text evidence="12">The sequence shown here is derived from an EMBL/GenBank/DDBJ whole genome shotgun (WGS) entry which is preliminary data.</text>
</comment>
<dbReference type="CDD" id="cd17991">
    <property type="entry name" value="DEXHc_TRCF"/>
    <property type="match status" value="1"/>
</dbReference>
<dbReference type="Pfam" id="PF00270">
    <property type="entry name" value="DEAD"/>
    <property type="match status" value="1"/>
</dbReference>
<dbReference type="HAMAP" id="MF_00969">
    <property type="entry name" value="TRCF"/>
    <property type="match status" value="1"/>
</dbReference>
<reference evidence="12 13" key="1">
    <citation type="submission" date="2019-03" db="EMBL/GenBank/DDBJ databases">
        <title>Metabolic potential of uncultured bacteria and archaea associated with petroleum seepage in deep-sea sediments.</title>
        <authorList>
            <person name="Dong X."/>
            <person name="Hubert C."/>
        </authorList>
    </citation>
    <scope>NUCLEOTIDE SEQUENCE [LARGE SCALE GENOMIC DNA]</scope>
    <source>
        <strain evidence="12">E29_bin52</strain>
    </source>
</reference>
<protein>
    <recommendedName>
        <fullName evidence="9">Transcription-repair-coupling factor</fullName>
        <shortName evidence="9">TRCF</shortName>
        <ecNumber evidence="9">3.6.4.-</ecNumber>
    </recommendedName>
</protein>
<dbReference type="SUPFAM" id="SSF52540">
    <property type="entry name" value="P-loop containing nucleoside triphosphate hydrolases"/>
    <property type="match status" value="4"/>
</dbReference>
<dbReference type="InterPro" id="IPR014001">
    <property type="entry name" value="Helicase_ATP-bd"/>
</dbReference>
<dbReference type="GO" id="GO:0005524">
    <property type="term" value="F:ATP binding"/>
    <property type="evidence" value="ECO:0007669"/>
    <property type="project" value="UniProtKB-UniRule"/>
</dbReference>
<dbReference type="PROSITE" id="PS51192">
    <property type="entry name" value="HELICASE_ATP_BIND_1"/>
    <property type="match status" value="1"/>
</dbReference>
<evidence type="ECO:0000259" key="11">
    <source>
        <dbReference type="PROSITE" id="PS51194"/>
    </source>
</evidence>
<dbReference type="GO" id="GO:0003684">
    <property type="term" value="F:damaged DNA binding"/>
    <property type="evidence" value="ECO:0007669"/>
    <property type="project" value="InterPro"/>
</dbReference>
<dbReference type="GO" id="GO:0006355">
    <property type="term" value="P:regulation of DNA-templated transcription"/>
    <property type="evidence" value="ECO:0007669"/>
    <property type="project" value="UniProtKB-UniRule"/>
</dbReference>
<evidence type="ECO:0000313" key="12">
    <source>
        <dbReference type="EMBL" id="TET63755.1"/>
    </source>
</evidence>
<evidence type="ECO:0000259" key="10">
    <source>
        <dbReference type="PROSITE" id="PS51192"/>
    </source>
</evidence>